<organism evidence="2 3">
    <name type="scientific">Oryza sativa subsp. japonica</name>
    <name type="common">Rice</name>
    <dbReference type="NCBI Taxonomy" id="39947"/>
    <lineage>
        <taxon>Eukaryota</taxon>
        <taxon>Viridiplantae</taxon>
        <taxon>Streptophyta</taxon>
        <taxon>Embryophyta</taxon>
        <taxon>Tracheophyta</taxon>
        <taxon>Spermatophyta</taxon>
        <taxon>Magnoliopsida</taxon>
        <taxon>Liliopsida</taxon>
        <taxon>Poales</taxon>
        <taxon>Poaceae</taxon>
        <taxon>BOP clade</taxon>
        <taxon>Oryzoideae</taxon>
        <taxon>Oryzeae</taxon>
        <taxon>Oryzinae</taxon>
        <taxon>Oryza</taxon>
        <taxon>Oryza sativa</taxon>
    </lineage>
</organism>
<gene>
    <name evidence="2" type="primary">B1460A05.2</name>
</gene>
<feature type="compositionally biased region" description="Low complexity" evidence="1">
    <location>
        <begin position="69"/>
        <end position="85"/>
    </location>
</feature>
<dbReference type="AlphaFoldDB" id="Q5VMG5"/>
<feature type="region of interest" description="Disordered" evidence="1">
    <location>
        <begin position="1"/>
        <end position="111"/>
    </location>
</feature>
<feature type="compositionally biased region" description="Gly residues" evidence="1">
    <location>
        <begin position="86"/>
        <end position="102"/>
    </location>
</feature>
<accession>Q5VMG5</accession>
<dbReference type="EMBL" id="AP006751">
    <property type="protein sequence ID" value="BAD69360.1"/>
    <property type="molecule type" value="Genomic_DNA"/>
</dbReference>
<protein>
    <submittedName>
        <fullName evidence="2">Uncharacterized protein</fullName>
    </submittedName>
</protein>
<feature type="compositionally biased region" description="Polar residues" evidence="1">
    <location>
        <begin position="31"/>
        <end position="45"/>
    </location>
</feature>
<dbReference type="Proteomes" id="UP000000763">
    <property type="component" value="Chromosome 6"/>
</dbReference>
<sequence length="111" mass="10788">MVADVIKGGGGRRRQAGPTGQRHKGEGGSPWTGTTRVVHRQSTGPKAQIALGADRTGGGDPARLKTGQAATATATARAHALPATATGGGDGGAKAAPTGGGAKATANGRRR</sequence>
<evidence type="ECO:0000313" key="3">
    <source>
        <dbReference type="Proteomes" id="UP000000763"/>
    </source>
</evidence>
<evidence type="ECO:0000313" key="2">
    <source>
        <dbReference type="EMBL" id="BAD69360.1"/>
    </source>
</evidence>
<reference evidence="3" key="1">
    <citation type="journal article" date="2005" name="Nature">
        <title>The map-based sequence of the rice genome.</title>
        <authorList>
            <consortium name="International rice genome sequencing project (IRGSP)"/>
            <person name="Matsumoto T."/>
            <person name="Wu J."/>
            <person name="Kanamori H."/>
            <person name="Katayose Y."/>
            <person name="Fujisawa M."/>
            <person name="Namiki N."/>
            <person name="Mizuno H."/>
            <person name="Yamamoto K."/>
            <person name="Antonio B.A."/>
            <person name="Baba T."/>
            <person name="Sakata K."/>
            <person name="Nagamura Y."/>
            <person name="Aoki H."/>
            <person name="Arikawa K."/>
            <person name="Arita K."/>
            <person name="Bito T."/>
            <person name="Chiden Y."/>
            <person name="Fujitsuka N."/>
            <person name="Fukunaka R."/>
            <person name="Hamada M."/>
            <person name="Harada C."/>
            <person name="Hayashi A."/>
            <person name="Hijishita S."/>
            <person name="Honda M."/>
            <person name="Hosokawa S."/>
            <person name="Ichikawa Y."/>
            <person name="Idonuma A."/>
            <person name="Iijima M."/>
            <person name="Ikeda M."/>
            <person name="Ikeno M."/>
            <person name="Ito K."/>
            <person name="Ito S."/>
            <person name="Ito T."/>
            <person name="Ito Y."/>
            <person name="Ito Y."/>
            <person name="Iwabuchi A."/>
            <person name="Kamiya K."/>
            <person name="Karasawa W."/>
            <person name="Kurita K."/>
            <person name="Katagiri S."/>
            <person name="Kikuta A."/>
            <person name="Kobayashi H."/>
            <person name="Kobayashi N."/>
            <person name="Machita K."/>
            <person name="Maehara T."/>
            <person name="Masukawa M."/>
            <person name="Mizubayashi T."/>
            <person name="Mukai Y."/>
            <person name="Nagasaki H."/>
            <person name="Nagata Y."/>
            <person name="Naito S."/>
            <person name="Nakashima M."/>
            <person name="Nakama Y."/>
            <person name="Nakamichi Y."/>
            <person name="Nakamura M."/>
            <person name="Meguro A."/>
            <person name="Negishi M."/>
            <person name="Ohta I."/>
            <person name="Ohta T."/>
            <person name="Okamoto M."/>
            <person name="Ono N."/>
            <person name="Saji S."/>
            <person name="Sakaguchi M."/>
            <person name="Sakai K."/>
            <person name="Shibata M."/>
            <person name="Shimokawa T."/>
            <person name="Song J."/>
            <person name="Takazaki Y."/>
            <person name="Terasawa K."/>
            <person name="Tsugane M."/>
            <person name="Tsuji K."/>
            <person name="Ueda S."/>
            <person name="Waki K."/>
            <person name="Yamagata H."/>
            <person name="Yamamoto M."/>
            <person name="Yamamoto S."/>
            <person name="Yamane H."/>
            <person name="Yoshiki S."/>
            <person name="Yoshihara R."/>
            <person name="Yukawa K."/>
            <person name="Zhong H."/>
            <person name="Yano M."/>
            <person name="Yuan Q."/>
            <person name="Ouyang S."/>
            <person name="Liu J."/>
            <person name="Jones K.M."/>
            <person name="Gansberger K."/>
            <person name="Moffat K."/>
            <person name="Hill J."/>
            <person name="Bera J."/>
            <person name="Fadrosh D."/>
            <person name="Jin S."/>
            <person name="Johri S."/>
            <person name="Kim M."/>
            <person name="Overton L."/>
            <person name="Reardon M."/>
            <person name="Tsitrin T."/>
            <person name="Vuong H."/>
            <person name="Weaver B."/>
            <person name="Ciecko A."/>
            <person name="Tallon L."/>
            <person name="Jackson J."/>
            <person name="Pai G."/>
            <person name="Aken S.V."/>
            <person name="Utterback T."/>
            <person name="Reidmuller S."/>
            <person name="Feldblyum T."/>
            <person name="Hsiao J."/>
            <person name="Zismann V."/>
            <person name="Iobst S."/>
            <person name="de Vazeille A.R."/>
            <person name="Buell C.R."/>
            <person name="Ying K."/>
            <person name="Li Y."/>
            <person name="Lu T."/>
            <person name="Huang Y."/>
            <person name="Zhao Q."/>
            <person name="Feng Q."/>
            <person name="Zhang L."/>
            <person name="Zhu J."/>
            <person name="Weng Q."/>
            <person name="Mu J."/>
            <person name="Lu Y."/>
            <person name="Fan D."/>
            <person name="Liu Y."/>
            <person name="Guan J."/>
            <person name="Zhang Y."/>
            <person name="Yu S."/>
            <person name="Liu X."/>
            <person name="Zhang Y."/>
            <person name="Hong G."/>
            <person name="Han B."/>
            <person name="Choisne N."/>
            <person name="Demange N."/>
            <person name="Orjeda G."/>
            <person name="Samain S."/>
            <person name="Cattolico L."/>
            <person name="Pelletier E."/>
            <person name="Couloux A."/>
            <person name="Segurens B."/>
            <person name="Wincker P."/>
            <person name="D'Hont A."/>
            <person name="Scarpelli C."/>
            <person name="Weissenbach J."/>
            <person name="Salanoubat M."/>
            <person name="Quetier F."/>
            <person name="Yu Y."/>
            <person name="Kim H.R."/>
            <person name="Rambo T."/>
            <person name="Currie J."/>
            <person name="Collura K."/>
            <person name="Luo M."/>
            <person name="Yang T."/>
            <person name="Ammiraju J.S.S."/>
            <person name="Engler F."/>
            <person name="Soderlund C."/>
            <person name="Wing R.A."/>
            <person name="Palmer L.E."/>
            <person name="de la Bastide M."/>
            <person name="Spiegel L."/>
            <person name="Nascimento L."/>
            <person name="Zutavern T."/>
            <person name="O'Shaughnessy A."/>
            <person name="Dike S."/>
            <person name="Dedhia N."/>
            <person name="Preston R."/>
            <person name="Balija V."/>
            <person name="McCombie W.R."/>
            <person name="Chow T."/>
            <person name="Chen H."/>
            <person name="Chung M."/>
            <person name="Chen C."/>
            <person name="Shaw J."/>
            <person name="Wu H."/>
            <person name="Hsiao K."/>
            <person name="Chao Y."/>
            <person name="Chu M."/>
            <person name="Cheng C."/>
            <person name="Hour A."/>
            <person name="Lee P."/>
            <person name="Lin S."/>
            <person name="Lin Y."/>
            <person name="Liou J."/>
            <person name="Liu S."/>
            <person name="Hsing Y."/>
            <person name="Raghuvanshi S."/>
            <person name="Mohanty A."/>
            <person name="Bharti A.K."/>
            <person name="Gaur A."/>
            <person name="Gupta V."/>
            <person name="Kumar D."/>
            <person name="Ravi V."/>
            <person name="Vij S."/>
            <person name="Kapur A."/>
            <person name="Khurana P."/>
            <person name="Khurana P."/>
            <person name="Khurana J.P."/>
            <person name="Tyagi A.K."/>
            <person name="Gaikwad K."/>
            <person name="Singh A."/>
            <person name="Dalal V."/>
            <person name="Srivastava S."/>
            <person name="Dixit A."/>
            <person name="Pal A.K."/>
            <person name="Ghazi I.A."/>
            <person name="Yadav M."/>
            <person name="Pandit A."/>
            <person name="Bhargava A."/>
            <person name="Sureshbabu K."/>
            <person name="Batra K."/>
            <person name="Sharma T.R."/>
            <person name="Mohapatra T."/>
            <person name="Singh N.K."/>
            <person name="Messing J."/>
            <person name="Nelson A.B."/>
            <person name="Fuks G."/>
            <person name="Kavchok S."/>
            <person name="Keizer G."/>
            <person name="Linton E."/>
            <person name="Llaca V."/>
            <person name="Song R."/>
            <person name="Tanyolac B."/>
            <person name="Young S."/>
            <person name="Ho-Il K."/>
            <person name="Hahn J.H."/>
            <person name="Sangsakoo G."/>
            <person name="Vanavichit A."/>
            <person name="de Mattos Luiz.A.T."/>
            <person name="Zimmer P.D."/>
            <person name="Malone G."/>
            <person name="Dellagostin O."/>
            <person name="de Oliveira A.C."/>
            <person name="Bevan M."/>
            <person name="Bancroft I."/>
            <person name="Minx P."/>
            <person name="Cordum H."/>
            <person name="Wilson R."/>
            <person name="Cheng Z."/>
            <person name="Jin W."/>
            <person name="Jiang J."/>
            <person name="Leong S.A."/>
            <person name="Iwama H."/>
            <person name="Gojobori T."/>
            <person name="Itoh T."/>
            <person name="Niimura Y."/>
            <person name="Fujii Y."/>
            <person name="Habara T."/>
            <person name="Sakai H."/>
            <person name="Sato Y."/>
            <person name="Wilson G."/>
            <person name="Kumar K."/>
            <person name="McCouch S."/>
            <person name="Juretic N."/>
            <person name="Hoen D."/>
            <person name="Wright S."/>
            <person name="Bruskiewich R."/>
            <person name="Bureau T."/>
            <person name="Miyao A."/>
            <person name="Hirochika H."/>
            <person name="Nishikawa T."/>
            <person name="Kadowaki K."/>
            <person name="Sugiura M."/>
            <person name="Burr B."/>
            <person name="Sasaki T."/>
        </authorList>
    </citation>
    <scope>NUCLEOTIDE SEQUENCE [LARGE SCALE GENOMIC DNA]</scope>
    <source>
        <strain evidence="3">cv. Nipponbare</strain>
    </source>
</reference>
<reference evidence="3" key="2">
    <citation type="journal article" date="2008" name="Nucleic Acids Res.">
        <title>The rice annotation project database (RAP-DB): 2008 update.</title>
        <authorList>
            <consortium name="The rice annotation project (RAP)"/>
        </authorList>
    </citation>
    <scope>GENOME REANNOTATION</scope>
    <source>
        <strain evidence="3">cv. Nipponbare</strain>
    </source>
</reference>
<proteinExistence type="predicted"/>
<name>Q5VMG5_ORYSJ</name>
<evidence type="ECO:0000256" key="1">
    <source>
        <dbReference type="SAM" id="MobiDB-lite"/>
    </source>
</evidence>